<keyword evidence="5 11" id="KW-0812">Transmembrane</keyword>
<dbReference type="Gene3D" id="1.10.3810.10">
    <property type="entry name" value="Biosynthetic peptidoglycan transglycosylase-like"/>
    <property type="match status" value="1"/>
</dbReference>
<evidence type="ECO:0000256" key="5">
    <source>
        <dbReference type="ARBA" id="ARBA00022692"/>
    </source>
</evidence>
<dbReference type="GO" id="GO:0008360">
    <property type="term" value="P:regulation of cell shape"/>
    <property type="evidence" value="ECO:0007669"/>
    <property type="project" value="UniProtKB-KW"/>
</dbReference>
<keyword evidence="9 11" id="KW-0472">Membrane</keyword>
<evidence type="ECO:0000256" key="8">
    <source>
        <dbReference type="ARBA" id="ARBA00022989"/>
    </source>
</evidence>
<dbReference type="UniPathway" id="UPA00219"/>
<evidence type="ECO:0000256" key="12">
    <source>
        <dbReference type="SAM" id="MobiDB-lite"/>
    </source>
</evidence>
<dbReference type="GO" id="GO:0005886">
    <property type="term" value="C:plasma membrane"/>
    <property type="evidence" value="ECO:0007669"/>
    <property type="project" value="UniProtKB-SubCell"/>
</dbReference>
<evidence type="ECO:0000256" key="4">
    <source>
        <dbReference type="ARBA" id="ARBA00022679"/>
    </source>
</evidence>
<evidence type="ECO:0000256" key="2">
    <source>
        <dbReference type="ARBA" id="ARBA00022519"/>
    </source>
</evidence>
<evidence type="ECO:0000256" key="3">
    <source>
        <dbReference type="ARBA" id="ARBA00022676"/>
    </source>
</evidence>
<keyword evidence="7 11" id="KW-0573">Peptidoglycan synthesis</keyword>
<dbReference type="HAMAP" id="MF_00766">
    <property type="entry name" value="PGT_MtgA"/>
    <property type="match status" value="1"/>
</dbReference>
<dbReference type="FunCoup" id="A0A3N0VDU1">
    <property type="interactions" value="176"/>
</dbReference>
<keyword evidence="3 11" id="KW-0328">Glycosyltransferase</keyword>
<evidence type="ECO:0000256" key="6">
    <source>
        <dbReference type="ARBA" id="ARBA00022960"/>
    </source>
</evidence>
<evidence type="ECO:0000256" key="11">
    <source>
        <dbReference type="HAMAP-Rule" id="MF_00766"/>
    </source>
</evidence>
<comment type="pathway">
    <text evidence="11">Cell wall biogenesis; peptidoglycan biosynthesis.</text>
</comment>
<dbReference type="PANTHER" id="PTHR30400">
    <property type="entry name" value="MONOFUNCTIONAL BIOSYNTHETIC PEPTIDOGLYCAN TRANSGLYCOSYLASE"/>
    <property type="match status" value="1"/>
</dbReference>
<dbReference type="GO" id="GO:0071555">
    <property type="term" value="P:cell wall organization"/>
    <property type="evidence" value="ECO:0007669"/>
    <property type="project" value="UniProtKB-KW"/>
</dbReference>
<name>A0A3N0VDU1_9GAMM</name>
<keyword evidence="6 11" id="KW-0133">Cell shape</keyword>
<dbReference type="RefSeq" id="WP_123211402.1">
    <property type="nucleotide sequence ID" value="NZ_RJVO01000003.1"/>
</dbReference>
<dbReference type="AlphaFoldDB" id="A0A3N0VDU1"/>
<sequence>MSRRRSPFRPLRWLLRLLLVLLAVLLLPVLALKWLPPPTTAFMLQSEVRPVQYQWVPMERIAKVAGQAVIAAEDQKFPLHSGFDLEAIKKAQAHNRKSRRIRGASTISQQTAKNLFLWPGGGYFRKGIEAVYTLLLETLWGKERILEVYLNVAEFGPGIYGVEAASQRYFGKPAAKLSAAEAARLAAVLPSPRRWSVSKPGPYVQKRAAWVLRQMGYGQRARLAAEPEPEPPADSDPDSDPDPASEAAARPPTVPEQQSQAPEGAESTVPAAEGAAPQPVPVPTEP</sequence>
<evidence type="ECO:0000259" key="13">
    <source>
        <dbReference type="Pfam" id="PF00912"/>
    </source>
</evidence>
<dbReference type="Pfam" id="PF00912">
    <property type="entry name" value="Transgly"/>
    <property type="match status" value="1"/>
</dbReference>
<keyword evidence="8 11" id="KW-1133">Transmembrane helix</keyword>
<feature type="compositionally biased region" description="Acidic residues" evidence="12">
    <location>
        <begin position="227"/>
        <end position="243"/>
    </location>
</feature>
<dbReference type="InterPro" id="IPR001264">
    <property type="entry name" value="Glyco_trans_51"/>
</dbReference>
<keyword evidence="10 11" id="KW-0961">Cell wall biogenesis/degradation</keyword>
<evidence type="ECO:0000256" key="1">
    <source>
        <dbReference type="ARBA" id="ARBA00022475"/>
    </source>
</evidence>
<evidence type="ECO:0000256" key="9">
    <source>
        <dbReference type="ARBA" id="ARBA00023136"/>
    </source>
</evidence>
<accession>A0A3N0VDU1</accession>
<evidence type="ECO:0000313" key="15">
    <source>
        <dbReference type="Proteomes" id="UP000282106"/>
    </source>
</evidence>
<evidence type="ECO:0000256" key="10">
    <source>
        <dbReference type="ARBA" id="ARBA00023316"/>
    </source>
</evidence>
<dbReference type="GO" id="GO:0009252">
    <property type="term" value="P:peptidoglycan biosynthetic process"/>
    <property type="evidence" value="ECO:0007669"/>
    <property type="project" value="UniProtKB-UniRule"/>
</dbReference>
<dbReference type="GO" id="GO:0016763">
    <property type="term" value="F:pentosyltransferase activity"/>
    <property type="evidence" value="ECO:0007669"/>
    <property type="project" value="InterPro"/>
</dbReference>
<keyword evidence="2 11" id="KW-0997">Cell inner membrane</keyword>
<dbReference type="InterPro" id="IPR011812">
    <property type="entry name" value="Pep_trsgly"/>
</dbReference>
<organism evidence="14 15">
    <name type="scientific">Stagnimonas aquatica</name>
    <dbReference type="NCBI Taxonomy" id="2689987"/>
    <lineage>
        <taxon>Bacteria</taxon>
        <taxon>Pseudomonadati</taxon>
        <taxon>Pseudomonadota</taxon>
        <taxon>Gammaproteobacteria</taxon>
        <taxon>Nevskiales</taxon>
        <taxon>Nevskiaceae</taxon>
        <taxon>Stagnimonas</taxon>
    </lineage>
</organism>
<gene>
    <name evidence="11" type="primary">mtgA</name>
    <name evidence="14" type="ORF">ED208_08195</name>
</gene>
<comment type="similarity">
    <text evidence="11">Belongs to the glycosyltransferase 51 family.</text>
</comment>
<dbReference type="GO" id="GO:0008955">
    <property type="term" value="F:peptidoglycan glycosyltransferase activity"/>
    <property type="evidence" value="ECO:0007669"/>
    <property type="project" value="UniProtKB-UniRule"/>
</dbReference>
<dbReference type="Proteomes" id="UP000282106">
    <property type="component" value="Unassembled WGS sequence"/>
</dbReference>
<comment type="subcellular location">
    <subcellularLocation>
        <location evidence="11">Cell inner membrane</location>
        <topology evidence="11">Single-pass membrane protein</topology>
    </subcellularLocation>
</comment>
<comment type="function">
    <text evidence="11">Peptidoglycan polymerase that catalyzes glycan chain elongation from lipid-linked precursors.</text>
</comment>
<dbReference type="PANTHER" id="PTHR30400:SF0">
    <property type="entry name" value="BIOSYNTHETIC PEPTIDOGLYCAN TRANSGLYCOSYLASE"/>
    <property type="match status" value="1"/>
</dbReference>
<protein>
    <recommendedName>
        <fullName evidence="11">Biosynthetic peptidoglycan transglycosylase</fullName>
        <ecNumber evidence="11">2.4.99.28</ecNumber>
    </recommendedName>
    <alternativeName>
        <fullName evidence="11">Glycan polymerase</fullName>
    </alternativeName>
    <alternativeName>
        <fullName evidence="11">Peptidoglycan glycosyltransferase MtgA</fullName>
        <shortName evidence="11">PGT</shortName>
    </alternativeName>
</protein>
<dbReference type="InterPro" id="IPR023346">
    <property type="entry name" value="Lysozyme-like_dom_sf"/>
</dbReference>
<keyword evidence="15" id="KW-1185">Reference proteome</keyword>
<keyword evidence="4 11" id="KW-0808">Transferase</keyword>
<feature type="domain" description="Glycosyl transferase family 51" evidence="13">
    <location>
        <begin position="50"/>
        <end position="215"/>
    </location>
</feature>
<keyword evidence="1 11" id="KW-1003">Cell membrane</keyword>
<comment type="catalytic activity">
    <reaction evidence="11">
        <text>[GlcNAc-(1-&gt;4)-Mur2Ac(oyl-L-Ala-gamma-D-Glu-L-Lys-D-Ala-D-Ala)](n)-di-trans,octa-cis-undecaprenyl diphosphate + beta-D-GlcNAc-(1-&gt;4)-Mur2Ac(oyl-L-Ala-gamma-D-Glu-L-Lys-D-Ala-D-Ala)-di-trans,octa-cis-undecaprenyl diphosphate = [GlcNAc-(1-&gt;4)-Mur2Ac(oyl-L-Ala-gamma-D-Glu-L-Lys-D-Ala-D-Ala)](n+1)-di-trans,octa-cis-undecaprenyl diphosphate + di-trans,octa-cis-undecaprenyl diphosphate + H(+)</text>
        <dbReference type="Rhea" id="RHEA:23708"/>
        <dbReference type="Rhea" id="RHEA-COMP:9602"/>
        <dbReference type="Rhea" id="RHEA-COMP:9603"/>
        <dbReference type="ChEBI" id="CHEBI:15378"/>
        <dbReference type="ChEBI" id="CHEBI:58405"/>
        <dbReference type="ChEBI" id="CHEBI:60033"/>
        <dbReference type="ChEBI" id="CHEBI:78435"/>
        <dbReference type="EC" id="2.4.99.28"/>
    </reaction>
</comment>
<proteinExistence type="inferred from homology"/>
<dbReference type="InParanoid" id="A0A3N0VDU1"/>
<evidence type="ECO:0000313" key="14">
    <source>
        <dbReference type="EMBL" id="ROH90947.1"/>
    </source>
</evidence>
<dbReference type="EMBL" id="RJVO01000003">
    <property type="protein sequence ID" value="ROH90947.1"/>
    <property type="molecule type" value="Genomic_DNA"/>
</dbReference>
<evidence type="ECO:0000256" key="7">
    <source>
        <dbReference type="ARBA" id="ARBA00022984"/>
    </source>
</evidence>
<feature type="region of interest" description="Disordered" evidence="12">
    <location>
        <begin position="220"/>
        <end position="286"/>
    </location>
</feature>
<dbReference type="InterPro" id="IPR036950">
    <property type="entry name" value="PBP_transglycosylase"/>
</dbReference>
<comment type="caution">
    <text evidence="14">The sequence shown here is derived from an EMBL/GenBank/DDBJ whole genome shotgun (WGS) entry which is preliminary data.</text>
</comment>
<dbReference type="EC" id="2.4.99.28" evidence="11"/>
<dbReference type="NCBIfam" id="TIGR02070">
    <property type="entry name" value="mono_pep_trsgly"/>
    <property type="match status" value="1"/>
</dbReference>
<dbReference type="SUPFAM" id="SSF53955">
    <property type="entry name" value="Lysozyme-like"/>
    <property type="match status" value="1"/>
</dbReference>
<reference evidence="14 15" key="1">
    <citation type="submission" date="2018-10" db="EMBL/GenBank/DDBJ databases">
        <authorList>
            <person name="Chen W.-M."/>
        </authorList>
    </citation>
    <scope>NUCLEOTIDE SEQUENCE [LARGE SCALE GENOMIC DNA]</scope>
    <source>
        <strain evidence="14 15">THS-13</strain>
    </source>
</reference>
<dbReference type="GO" id="GO:0009274">
    <property type="term" value="C:peptidoglycan-based cell wall"/>
    <property type="evidence" value="ECO:0007669"/>
    <property type="project" value="InterPro"/>
</dbReference>